<evidence type="ECO:0000313" key="15">
    <source>
        <dbReference type="EMBL" id="CAL1715485.1"/>
    </source>
</evidence>
<evidence type="ECO:0000256" key="10">
    <source>
        <dbReference type="ARBA" id="ARBA00023004"/>
    </source>
</evidence>
<comment type="pathway">
    <text evidence="3">Secondary metabolite biosynthesis.</text>
</comment>
<evidence type="ECO:0000256" key="5">
    <source>
        <dbReference type="ARBA" id="ARBA00022617"/>
    </source>
</evidence>
<evidence type="ECO:0000256" key="2">
    <source>
        <dbReference type="ARBA" id="ARBA00004167"/>
    </source>
</evidence>
<dbReference type="PRINTS" id="PR00463">
    <property type="entry name" value="EP450I"/>
</dbReference>
<dbReference type="SUPFAM" id="SSF48264">
    <property type="entry name" value="Cytochrome P450"/>
    <property type="match status" value="1"/>
</dbReference>
<dbReference type="Proteomes" id="UP001497453">
    <property type="component" value="Chromosome 8"/>
</dbReference>
<sequence>MAIIALDVIVCILTVAVLYWLYIRSASVSYSSPPGPPGLPFLGNLYDVPSHEAWRKYVQWSCQYLSDIIRLNVFGTNIIVVNSLRAAIDLFDRRSTIYNDRPHMTMISDLIGMGWTLALLPYGERWRDMRKALHRDLNYDSVKQFRDVHIQACHEFLRRLVSRPERFREDIRHMTGRIILRVAYGIDVESENDRYIAFAEGATEAFSSTVNAGSYLVDSIPILRYLPEWFPGANFQRRARMWRPAVNDMLNEPFRFVKKRMLGDGALNECTATSLLESIPQSGKDPAYMEGVVKDTLATIYAAGADTTVAALASFFLAMTLYPEVQKKAQEAIDKVIGPERLPDFSDYESLPYITAIMNESLRWHPVISLNIPHRLSEDDVYNGYFLSKGSVIVGNSWAILHDELTYPDPSSFNPDRFMKDGKLNPDVLDPDTAAFGFGRRKCPGIHLVKESLWVSIASILASFTIEPAKGQNGEEIKPPEEYLPGLLSHPAPFTCAISPRTAKHEELIASTVHEEA</sequence>
<accession>A0ABP1E699</accession>
<proteinExistence type="inferred from homology"/>
<evidence type="ECO:0000256" key="6">
    <source>
        <dbReference type="ARBA" id="ARBA00022692"/>
    </source>
</evidence>
<evidence type="ECO:0000256" key="13">
    <source>
        <dbReference type="RuleBase" id="RU000461"/>
    </source>
</evidence>
<dbReference type="InterPro" id="IPR050364">
    <property type="entry name" value="Cytochrome_P450_fung"/>
</dbReference>
<keyword evidence="5 13" id="KW-0349">Heme</keyword>
<comment type="subcellular location">
    <subcellularLocation>
        <location evidence="2">Membrane</location>
        <topology evidence="2">Single-pass membrane protein</topology>
    </subcellularLocation>
</comment>
<evidence type="ECO:0000256" key="7">
    <source>
        <dbReference type="ARBA" id="ARBA00022723"/>
    </source>
</evidence>
<keyword evidence="7 13" id="KW-0479">Metal-binding</keyword>
<dbReference type="EMBL" id="OZ037951">
    <property type="protein sequence ID" value="CAL1715485.1"/>
    <property type="molecule type" value="Genomic_DNA"/>
</dbReference>
<dbReference type="InterPro" id="IPR002401">
    <property type="entry name" value="Cyt_P450_E_grp-I"/>
</dbReference>
<dbReference type="PANTHER" id="PTHR46300">
    <property type="entry name" value="P450, PUTATIVE (EUROFUNG)-RELATED-RELATED"/>
    <property type="match status" value="1"/>
</dbReference>
<dbReference type="PANTHER" id="PTHR46300:SF7">
    <property type="entry name" value="P450, PUTATIVE (EUROFUNG)-RELATED"/>
    <property type="match status" value="1"/>
</dbReference>
<reference evidence="16" key="1">
    <citation type="submission" date="2024-04" db="EMBL/GenBank/DDBJ databases">
        <authorList>
            <person name="Shaw F."/>
            <person name="Minotto A."/>
        </authorList>
    </citation>
    <scope>NUCLEOTIDE SEQUENCE [LARGE SCALE GENOMIC DNA]</scope>
</reference>
<evidence type="ECO:0000256" key="3">
    <source>
        <dbReference type="ARBA" id="ARBA00005179"/>
    </source>
</evidence>
<dbReference type="PROSITE" id="PS00086">
    <property type="entry name" value="CYTOCHROME_P450"/>
    <property type="match status" value="1"/>
</dbReference>
<evidence type="ECO:0000256" key="11">
    <source>
        <dbReference type="ARBA" id="ARBA00023033"/>
    </source>
</evidence>
<comment type="similarity">
    <text evidence="4 13">Belongs to the cytochrome P450 family.</text>
</comment>
<evidence type="ECO:0000313" key="16">
    <source>
        <dbReference type="Proteomes" id="UP001497453"/>
    </source>
</evidence>
<dbReference type="InterPro" id="IPR036396">
    <property type="entry name" value="Cyt_P450_sf"/>
</dbReference>
<dbReference type="InterPro" id="IPR017972">
    <property type="entry name" value="Cyt_P450_CS"/>
</dbReference>
<keyword evidence="9 13" id="KW-0560">Oxidoreductase</keyword>
<keyword evidence="12 14" id="KW-0472">Membrane</keyword>
<organism evidence="15 16">
    <name type="scientific">Somion occarium</name>
    <dbReference type="NCBI Taxonomy" id="3059160"/>
    <lineage>
        <taxon>Eukaryota</taxon>
        <taxon>Fungi</taxon>
        <taxon>Dikarya</taxon>
        <taxon>Basidiomycota</taxon>
        <taxon>Agaricomycotina</taxon>
        <taxon>Agaricomycetes</taxon>
        <taxon>Polyporales</taxon>
        <taxon>Cerrenaceae</taxon>
        <taxon>Somion</taxon>
    </lineage>
</organism>
<name>A0ABP1E699_9APHY</name>
<gene>
    <name evidence="15" type="ORF">GFSPODELE1_LOCUS10250</name>
</gene>
<evidence type="ECO:0000256" key="4">
    <source>
        <dbReference type="ARBA" id="ARBA00010617"/>
    </source>
</evidence>
<evidence type="ECO:0000256" key="1">
    <source>
        <dbReference type="ARBA" id="ARBA00001971"/>
    </source>
</evidence>
<protein>
    <recommendedName>
        <fullName evidence="17">Cytochrome P450</fullName>
    </recommendedName>
</protein>
<dbReference type="InterPro" id="IPR001128">
    <property type="entry name" value="Cyt_P450"/>
</dbReference>
<dbReference type="PRINTS" id="PR00385">
    <property type="entry name" value="P450"/>
</dbReference>
<dbReference type="Gene3D" id="1.10.630.10">
    <property type="entry name" value="Cytochrome P450"/>
    <property type="match status" value="1"/>
</dbReference>
<keyword evidence="6 14" id="KW-0812">Transmembrane</keyword>
<evidence type="ECO:0000256" key="9">
    <source>
        <dbReference type="ARBA" id="ARBA00023002"/>
    </source>
</evidence>
<comment type="cofactor">
    <cofactor evidence="1">
        <name>heme</name>
        <dbReference type="ChEBI" id="CHEBI:30413"/>
    </cofactor>
</comment>
<keyword evidence="11 13" id="KW-0503">Monooxygenase</keyword>
<keyword evidence="8 14" id="KW-1133">Transmembrane helix</keyword>
<evidence type="ECO:0000256" key="12">
    <source>
        <dbReference type="ARBA" id="ARBA00023136"/>
    </source>
</evidence>
<dbReference type="Pfam" id="PF00067">
    <property type="entry name" value="p450"/>
    <property type="match status" value="1"/>
</dbReference>
<feature type="transmembrane region" description="Helical" evidence="14">
    <location>
        <begin position="5"/>
        <end position="23"/>
    </location>
</feature>
<dbReference type="CDD" id="cd11065">
    <property type="entry name" value="CYP64-like"/>
    <property type="match status" value="1"/>
</dbReference>
<evidence type="ECO:0000256" key="14">
    <source>
        <dbReference type="SAM" id="Phobius"/>
    </source>
</evidence>
<evidence type="ECO:0008006" key="17">
    <source>
        <dbReference type="Google" id="ProtNLM"/>
    </source>
</evidence>
<keyword evidence="10 13" id="KW-0408">Iron</keyword>
<evidence type="ECO:0000256" key="8">
    <source>
        <dbReference type="ARBA" id="ARBA00022989"/>
    </source>
</evidence>
<keyword evidence="16" id="KW-1185">Reference proteome</keyword>